<evidence type="ECO:0000256" key="2">
    <source>
        <dbReference type="ARBA" id="ARBA00004924"/>
    </source>
</evidence>
<dbReference type="Proteomes" id="UP000029665">
    <property type="component" value="Unassembled WGS sequence"/>
</dbReference>
<dbReference type="GO" id="GO:0016491">
    <property type="term" value="F:oxidoreductase activity"/>
    <property type="evidence" value="ECO:0007669"/>
    <property type="project" value="UniProtKB-KW"/>
</dbReference>
<comment type="pathway">
    <text evidence="2">Siderophore biosynthesis.</text>
</comment>
<dbReference type="Gene3D" id="3.50.50.60">
    <property type="entry name" value="FAD/NAD(P)-binding domain"/>
    <property type="match status" value="1"/>
</dbReference>
<dbReference type="EMBL" id="CCBP010000047">
    <property type="protein sequence ID" value="CDO69497.1"/>
    <property type="molecule type" value="Genomic_DNA"/>
</dbReference>
<comment type="catalytic activity">
    <reaction evidence="10">
        <text>L-ornithine + NADH + O2 = N(5)-hydroxy-L-ornithine + NAD(+) + H2O</text>
        <dbReference type="Rhea" id="RHEA:41512"/>
        <dbReference type="ChEBI" id="CHEBI:15377"/>
        <dbReference type="ChEBI" id="CHEBI:15379"/>
        <dbReference type="ChEBI" id="CHEBI:46911"/>
        <dbReference type="ChEBI" id="CHEBI:57540"/>
        <dbReference type="ChEBI" id="CHEBI:57945"/>
        <dbReference type="ChEBI" id="CHEBI:78275"/>
        <dbReference type="EC" id="1.14.13.196"/>
    </reaction>
</comment>
<dbReference type="EC" id="1.14.13.196" evidence="4"/>
<reference evidence="11" key="1">
    <citation type="submission" date="2014-01" db="EMBL/GenBank/DDBJ databases">
        <title>The genome of the white-rot fungus Pycnoporus cinnabarinus: a basidiomycete model with a versatile arsenal for lignocellulosic biomass breakdown.</title>
        <authorList>
            <person name="Levasseur A."/>
            <person name="Lomascolo A."/>
            <person name="Ruiz-Duenas F.J."/>
            <person name="Uzan E."/>
            <person name="Piumi F."/>
            <person name="Kues U."/>
            <person name="Ram A.F.J."/>
            <person name="Murat C."/>
            <person name="Haon M."/>
            <person name="Benoit I."/>
            <person name="Arfi Y."/>
            <person name="Chevret D."/>
            <person name="Drula E."/>
            <person name="Kwon M.J."/>
            <person name="Gouret P."/>
            <person name="Lesage-Meessen L."/>
            <person name="Lombard V."/>
            <person name="Mariette J."/>
            <person name="Noirot C."/>
            <person name="Park J."/>
            <person name="Patyshakuliyeva A."/>
            <person name="Wieneger R.A.B."/>
            <person name="Wosten H.A.B."/>
            <person name="Martin F."/>
            <person name="Coutinho P.M."/>
            <person name="de Vries R."/>
            <person name="Martinez A.T."/>
            <person name="Klopp C."/>
            <person name="Pontarotti P."/>
            <person name="Henrissat B."/>
            <person name="Record E."/>
        </authorList>
    </citation>
    <scope>NUCLEOTIDE SEQUENCE [LARGE SCALE GENOMIC DNA]</scope>
    <source>
        <strain evidence="11">BRFM137</strain>
    </source>
</reference>
<evidence type="ECO:0000256" key="3">
    <source>
        <dbReference type="ARBA" id="ARBA00007588"/>
    </source>
</evidence>
<evidence type="ECO:0000256" key="4">
    <source>
        <dbReference type="ARBA" id="ARBA00012881"/>
    </source>
</evidence>
<keyword evidence="5" id="KW-0285">Flavoprotein</keyword>
<evidence type="ECO:0000313" key="11">
    <source>
        <dbReference type="EMBL" id="CDO69497.1"/>
    </source>
</evidence>
<dbReference type="STRING" id="5643.A0A060S4X0"/>
<evidence type="ECO:0000256" key="7">
    <source>
        <dbReference type="ARBA" id="ARBA00022857"/>
    </source>
</evidence>
<proteinExistence type="inferred from homology"/>
<dbReference type="InterPro" id="IPR036188">
    <property type="entry name" value="FAD/NAD-bd_sf"/>
</dbReference>
<evidence type="ECO:0000256" key="6">
    <source>
        <dbReference type="ARBA" id="ARBA00022827"/>
    </source>
</evidence>
<evidence type="ECO:0000256" key="8">
    <source>
        <dbReference type="ARBA" id="ARBA00023002"/>
    </source>
</evidence>
<dbReference type="HOGENOM" id="CLU_2074325_0_0_1"/>
<dbReference type="GO" id="GO:0006879">
    <property type="term" value="P:intracellular iron ion homeostasis"/>
    <property type="evidence" value="ECO:0007669"/>
    <property type="project" value="TreeGrafter"/>
</dbReference>
<accession>A0A060S4X0</accession>
<evidence type="ECO:0000256" key="9">
    <source>
        <dbReference type="ARBA" id="ARBA00047598"/>
    </source>
</evidence>
<keyword evidence="6" id="KW-0274">FAD</keyword>
<dbReference type="Pfam" id="PF13434">
    <property type="entry name" value="Lys_Orn_oxgnase"/>
    <property type="match status" value="1"/>
</dbReference>
<evidence type="ECO:0000256" key="1">
    <source>
        <dbReference type="ARBA" id="ARBA00001974"/>
    </source>
</evidence>
<protein>
    <recommendedName>
        <fullName evidence="4">L-ornithine N(5)-monooxygenase [NAD(P)H]</fullName>
        <ecNumber evidence="4">1.14.13.196</ecNumber>
    </recommendedName>
</protein>
<name>A0A060S4X0_PYCCI</name>
<comment type="cofactor">
    <cofactor evidence="1">
        <name>FAD</name>
        <dbReference type="ChEBI" id="CHEBI:57692"/>
    </cofactor>
</comment>
<comment type="caution">
    <text evidence="11">The sequence shown here is derived from an EMBL/GenBank/DDBJ whole genome shotgun (WGS) entry which is preliminary data.</text>
</comment>
<dbReference type="OrthoDB" id="3519933at2759"/>
<keyword evidence="7" id="KW-0521">NADP</keyword>
<dbReference type="AlphaFoldDB" id="A0A060S4X0"/>
<comment type="similarity">
    <text evidence="3">Belongs to the lysine N(6)-hydroxylase/L-ornithine N(5)-oxygenase family.</text>
</comment>
<dbReference type="InterPro" id="IPR025700">
    <property type="entry name" value="Lys/Orn_oxygenase"/>
</dbReference>
<evidence type="ECO:0000256" key="10">
    <source>
        <dbReference type="ARBA" id="ARBA00049248"/>
    </source>
</evidence>
<evidence type="ECO:0000313" key="12">
    <source>
        <dbReference type="Proteomes" id="UP000029665"/>
    </source>
</evidence>
<dbReference type="PANTHER" id="PTHR42802">
    <property type="entry name" value="MONOOXYGENASE"/>
    <property type="match status" value="1"/>
</dbReference>
<keyword evidence="12" id="KW-1185">Reference proteome</keyword>
<sequence>MITPCSTDSTPLYDVIGLGFGPANIAIAGAIVEKWANSNTGSSHAPLQQVLFIEKQPEFRWHPGMLLPNSRMQISFLKDLATLRSPQSPFTFLAYLHSQDRLLNFINRGSFTPTRKEL</sequence>
<keyword evidence="8" id="KW-0560">Oxidoreductase</keyword>
<comment type="catalytic activity">
    <reaction evidence="9">
        <text>L-ornithine + NADPH + O2 = N(5)-hydroxy-L-ornithine + NADP(+) + H2O</text>
        <dbReference type="Rhea" id="RHEA:41508"/>
        <dbReference type="ChEBI" id="CHEBI:15377"/>
        <dbReference type="ChEBI" id="CHEBI:15379"/>
        <dbReference type="ChEBI" id="CHEBI:46911"/>
        <dbReference type="ChEBI" id="CHEBI:57783"/>
        <dbReference type="ChEBI" id="CHEBI:58349"/>
        <dbReference type="ChEBI" id="CHEBI:78275"/>
        <dbReference type="EC" id="1.14.13.196"/>
    </reaction>
</comment>
<evidence type="ECO:0000256" key="5">
    <source>
        <dbReference type="ARBA" id="ARBA00022630"/>
    </source>
</evidence>
<gene>
    <name evidence="11" type="ORF">BN946_scf184785.g2</name>
</gene>
<dbReference type="PANTHER" id="PTHR42802:SF1">
    <property type="entry name" value="L-ORNITHINE N(5)-MONOOXYGENASE"/>
    <property type="match status" value="1"/>
</dbReference>
<organism evidence="11 12">
    <name type="scientific">Pycnoporus cinnabarinus</name>
    <name type="common">Cinnabar-red polypore</name>
    <name type="synonym">Trametes cinnabarina</name>
    <dbReference type="NCBI Taxonomy" id="5643"/>
    <lineage>
        <taxon>Eukaryota</taxon>
        <taxon>Fungi</taxon>
        <taxon>Dikarya</taxon>
        <taxon>Basidiomycota</taxon>
        <taxon>Agaricomycotina</taxon>
        <taxon>Agaricomycetes</taxon>
        <taxon>Polyporales</taxon>
        <taxon>Polyporaceae</taxon>
        <taxon>Trametes</taxon>
    </lineage>
</organism>